<dbReference type="InterPro" id="IPR045876">
    <property type="entry name" value="PRHA-like_PHD-finger"/>
</dbReference>
<feature type="compositionally biased region" description="Basic residues" evidence="14">
    <location>
        <begin position="684"/>
        <end position="695"/>
    </location>
</feature>
<evidence type="ECO:0000313" key="18">
    <source>
        <dbReference type="Proteomes" id="UP001054821"/>
    </source>
</evidence>
<dbReference type="AlphaFoldDB" id="A0AAD4ZK74"/>
<dbReference type="FunFam" id="1.10.10.60:FF:000437">
    <property type="entry name" value="pathogenesis-related homeodomain protein"/>
    <property type="match status" value="1"/>
</dbReference>
<evidence type="ECO:0000256" key="6">
    <source>
        <dbReference type="ARBA" id="ARBA00023015"/>
    </source>
</evidence>
<dbReference type="SMART" id="SM00249">
    <property type="entry name" value="PHD"/>
    <property type="match status" value="1"/>
</dbReference>
<evidence type="ECO:0000259" key="16">
    <source>
        <dbReference type="PROSITE" id="PS50071"/>
    </source>
</evidence>
<keyword evidence="4 12" id="KW-0863">Zinc-finger</keyword>
<dbReference type="GO" id="GO:0043565">
    <property type="term" value="F:sequence-specific DNA binding"/>
    <property type="evidence" value="ECO:0007669"/>
    <property type="project" value="UniProtKB-ARBA"/>
</dbReference>
<comment type="similarity">
    <text evidence="2">Belongs to the PHD-associated homeobox family.</text>
</comment>
<evidence type="ECO:0000256" key="5">
    <source>
        <dbReference type="ARBA" id="ARBA00022833"/>
    </source>
</evidence>
<evidence type="ECO:0000256" key="8">
    <source>
        <dbReference type="ARBA" id="ARBA00023155"/>
    </source>
</evidence>
<dbReference type="PROSITE" id="PS50071">
    <property type="entry name" value="HOMEOBOX_2"/>
    <property type="match status" value="1"/>
</dbReference>
<dbReference type="PROSITE" id="PS50016">
    <property type="entry name" value="ZF_PHD_2"/>
    <property type="match status" value="1"/>
</dbReference>
<dbReference type="CDD" id="cd00086">
    <property type="entry name" value="homeodomain"/>
    <property type="match status" value="1"/>
</dbReference>
<keyword evidence="5" id="KW-0862">Zinc</keyword>
<feature type="compositionally biased region" description="Acidic residues" evidence="14">
    <location>
        <begin position="439"/>
        <end position="453"/>
    </location>
</feature>
<evidence type="ECO:0000256" key="13">
    <source>
        <dbReference type="RuleBase" id="RU000682"/>
    </source>
</evidence>
<dbReference type="EMBL" id="JAJFAZ020000001">
    <property type="protein sequence ID" value="KAI5348531.1"/>
    <property type="molecule type" value="Genomic_DNA"/>
</dbReference>
<keyword evidence="3" id="KW-0479">Metal-binding</keyword>
<comment type="caution">
    <text evidence="17">The sequence shown here is derived from an EMBL/GenBank/DDBJ whole genome shotgun (WGS) entry which is preliminary data.</text>
</comment>
<gene>
    <name evidence="17" type="ORF">L3X38_001418</name>
</gene>
<proteinExistence type="inferred from homology"/>
<protein>
    <recommendedName>
        <fullName evidence="19">Pathogenesis-related homeodomain protein</fullName>
    </recommendedName>
</protein>
<dbReference type="Gene3D" id="1.10.10.60">
    <property type="entry name" value="Homeodomain-like"/>
    <property type="match status" value="1"/>
</dbReference>
<feature type="region of interest" description="Disordered" evidence="14">
    <location>
        <begin position="684"/>
        <end position="724"/>
    </location>
</feature>
<keyword evidence="7 11" id="KW-0238">DNA-binding</keyword>
<keyword evidence="6" id="KW-0805">Transcription regulation</keyword>
<dbReference type="InterPro" id="IPR019787">
    <property type="entry name" value="Znf_PHD-finger"/>
</dbReference>
<reference evidence="17 18" key="1">
    <citation type="journal article" date="2022" name="G3 (Bethesda)">
        <title>Whole-genome sequence and methylome profiling of the almond [Prunus dulcis (Mill.) D.A. Webb] cultivar 'Nonpareil'.</title>
        <authorList>
            <person name="D'Amico-Willman K.M."/>
            <person name="Ouma W.Z."/>
            <person name="Meulia T."/>
            <person name="Sideli G.M."/>
            <person name="Gradziel T.M."/>
            <person name="Fresnedo-Ramirez J."/>
        </authorList>
    </citation>
    <scope>NUCLEOTIDE SEQUENCE [LARGE SCALE GENOMIC DNA]</scope>
    <source>
        <strain evidence="17">Clone GOH B32 T37-40</strain>
    </source>
</reference>
<dbReference type="GO" id="GO:0010557">
    <property type="term" value="P:positive regulation of macromolecule biosynthetic process"/>
    <property type="evidence" value="ECO:0007669"/>
    <property type="project" value="UniProtKB-ARBA"/>
</dbReference>
<dbReference type="Proteomes" id="UP001054821">
    <property type="component" value="Chromosome 1"/>
</dbReference>
<dbReference type="GO" id="GO:0003682">
    <property type="term" value="F:chromatin binding"/>
    <property type="evidence" value="ECO:0007669"/>
    <property type="project" value="TreeGrafter"/>
</dbReference>
<evidence type="ECO:0008006" key="19">
    <source>
        <dbReference type="Google" id="ProtNLM"/>
    </source>
</evidence>
<evidence type="ECO:0000259" key="15">
    <source>
        <dbReference type="PROSITE" id="PS50016"/>
    </source>
</evidence>
<feature type="region of interest" description="Disordered" evidence="14">
    <location>
        <begin position="166"/>
        <end position="205"/>
    </location>
</feature>
<evidence type="ECO:0000256" key="2">
    <source>
        <dbReference type="ARBA" id="ARBA00007427"/>
    </source>
</evidence>
<sequence>MALRRFYNEIKGLKVKELPSYVKPMLSVDYAKKTVQRGLDNYHANVATSSTSSTPRSMAIDLNWLMRALGVGSPIKFTWPSGILPITFQLQSPAVHRSLFFFSIDTLVSRMHGLGKKSSLKESGKPRYSNSVAKLISSPKFRKGGKVSHVKKIKPKSKTIIASCLSKKRGADSTRKGSRNNDTDKKLMSRKGVHKVHDTNSSKKLSSVKLQDEKFSFKDSDKKGENADGEVKLRIKRRRKKKLQKDKVELDETSRLQRRTRYLLIKIKLEQNLIDAYSGEGWKGQSREKIKPEKELQRAKKQILKCKLGIRDAIHQLYSLSSVGSMADSVIAADGSVYHEHIFCAKCKLNEAFPDNDIILCDGTCNSAFHQKCLDPPLDTENIPRGDQGWFCKFCECKMEILEVVNAHLGTCFSNDCGWQDVFKEEAAFPDGENSLLNPDEEWPSDDSEDDDYNPERNENSCSFSMGGTDDNASDDELSTDVSVGSDESTDGEVVSGRRQRRRVDYKKLYDEMFGKDGPLHEQISDDEDWGPVKRKRREKESDAASTLMTLYESERIPDVTPTEVKNKHPPDTQVRRACFRIPRKAVEKLRQAFSENELPSRDVKENLSKELGLDPEKVSKWFKNARYLALKTRKEESATNLHTVTPGISKESTNENVTEKAADLMASDSDDFLAETVVHSPRNVKKSFRRKHPKSLSSPLRKNQQKGSSCGSPAKRNKDGMELSDNVSLKKLLKARTKEKKANLIAEGGCRVAELEMERLCKAKGRLENMRQKLLKFQNAKAKKSNKSLLHEQYVIYVPIAELKDKV</sequence>
<evidence type="ECO:0000256" key="4">
    <source>
        <dbReference type="ARBA" id="ARBA00022771"/>
    </source>
</evidence>
<dbReference type="SMART" id="SM00389">
    <property type="entry name" value="HOX"/>
    <property type="match status" value="1"/>
</dbReference>
<evidence type="ECO:0000256" key="12">
    <source>
        <dbReference type="PROSITE-ProRule" id="PRU00146"/>
    </source>
</evidence>
<dbReference type="Gene3D" id="3.30.40.10">
    <property type="entry name" value="Zinc/RING finger domain, C3HC4 (zinc finger)"/>
    <property type="match status" value="1"/>
</dbReference>
<dbReference type="CDD" id="cd15504">
    <property type="entry name" value="PHD_PRHA_like"/>
    <property type="match status" value="1"/>
</dbReference>
<dbReference type="PROSITE" id="PS01359">
    <property type="entry name" value="ZF_PHD_1"/>
    <property type="match status" value="1"/>
</dbReference>
<name>A0AAD4ZK74_PRUDU</name>
<feature type="compositionally biased region" description="Basic and acidic residues" evidence="14">
    <location>
        <begin position="169"/>
        <end position="187"/>
    </location>
</feature>
<feature type="domain" description="PHD-type" evidence="15">
    <location>
        <begin position="341"/>
        <end position="398"/>
    </location>
</feature>
<feature type="compositionally biased region" description="Basic and acidic residues" evidence="14">
    <location>
        <begin position="565"/>
        <end position="575"/>
    </location>
</feature>
<dbReference type="FunFam" id="3.30.40.10:FF:000270">
    <property type="entry name" value="pathogenesis-related homeodomain protein-like"/>
    <property type="match status" value="1"/>
</dbReference>
<keyword evidence="9" id="KW-0804">Transcription</keyword>
<comment type="subcellular location">
    <subcellularLocation>
        <location evidence="1 11 13">Nucleus</location>
    </subcellularLocation>
</comment>
<keyword evidence="8 11" id="KW-0371">Homeobox</keyword>
<feature type="domain" description="Homeobox" evidence="16">
    <location>
        <begin position="573"/>
        <end position="633"/>
    </location>
</feature>
<evidence type="ECO:0000256" key="7">
    <source>
        <dbReference type="ARBA" id="ARBA00023125"/>
    </source>
</evidence>
<dbReference type="GO" id="GO:0006355">
    <property type="term" value="P:regulation of DNA-templated transcription"/>
    <property type="evidence" value="ECO:0007669"/>
    <property type="project" value="UniProtKB-ARBA"/>
</dbReference>
<feature type="DNA-binding region" description="Homeobox" evidence="11">
    <location>
        <begin position="575"/>
        <end position="634"/>
    </location>
</feature>
<dbReference type="GO" id="GO:0008270">
    <property type="term" value="F:zinc ion binding"/>
    <property type="evidence" value="ECO:0007669"/>
    <property type="project" value="UniProtKB-KW"/>
</dbReference>
<organism evidence="17 18">
    <name type="scientific">Prunus dulcis</name>
    <name type="common">Almond</name>
    <name type="synonym">Amygdalus dulcis</name>
    <dbReference type="NCBI Taxonomy" id="3755"/>
    <lineage>
        <taxon>Eukaryota</taxon>
        <taxon>Viridiplantae</taxon>
        <taxon>Streptophyta</taxon>
        <taxon>Embryophyta</taxon>
        <taxon>Tracheophyta</taxon>
        <taxon>Spermatophyta</taxon>
        <taxon>Magnoliopsida</taxon>
        <taxon>eudicotyledons</taxon>
        <taxon>Gunneridae</taxon>
        <taxon>Pentapetalae</taxon>
        <taxon>rosids</taxon>
        <taxon>fabids</taxon>
        <taxon>Rosales</taxon>
        <taxon>Rosaceae</taxon>
        <taxon>Amygdaloideae</taxon>
        <taxon>Amygdaleae</taxon>
        <taxon>Prunus</taxon>
    </lineage>
</organism>
<evidence type="ECO:0000256" key="14">
    <source>
        <dbReference type="SAM" id="MobiDB-lite"/>
    </source>
</evidence>
<dbReference type="InterPro" id="IPR001356">
    <property type="entry name" value="HD"/>
</dbReference>
<dbReference type="GO" id="GO:0005634">
    <property type="term" value="C:nucleus"/>
    <property type="evidence" value="ECO:0007669"/>
    <property type="project" value="UniProtKB-SubCell"/>
</dbReference>
<evidence type="ECO:0000256" key="9">
    <source>
        <dbReference type="ARBA" id="ARBA00023163"/>
    </source>
</evidence>
<evidence type="ECO:0000256" key="1">
    <source>
        <dbReference type="ARBA" id="ARBA00004123"/>
    </source>
</evidence>
<keyword evidence="10 11" id="KW-0539">Nucleus</keyword>
<dbReference type="Pfam" id="PF00628">
    <property type="entry name" value="PHD"/>
    <property type="match status" value="1"/>
</dbReference>
<dbReference type="Pfam" id="PF00046">
    <property type="entry name" value="Homeodomain"/>
    <property type="match status" value="1"/>
</dbReference>
<dbReference type="InterPro" id="IPR001965">
    <property type="entry name" value="Znf_PHD"/>
</dbReference>
<feature type="region of interest" description="Disordered" evidence="14">
    <location>
        <begin position="518"/>
        <end position="576"/>
    </location>
</feature>
<feature type="compositionally biased region" description="Polar residues" evidence="14">
    <location>
        <begin position="696"/>
        <end position="712"/>
    </location>
</feature>
<evidence type="ECO:0000256" key="10">
    <source>
        <dbReference type="ARBA" id="ARBA00023242"/>
    </source>
</evidence>
<accession>A0AAD4ZK74</accession>
<dbReference type="PANTHER" id="PTHR12628:SF10">
    <property type="entry name" value="HOMEOBOX DOMAIN-CONTAINING PROTEIN"/>
    <property type="match status" value="1"/>
</dbReference>
<dbReference type="SUPFAM" id="SSF57903">
    <property type="entry name" value="FYVE/PHD zinc finger"/>
    <property type="match status" value="1"/>
</dbReference>
<dbReference type="GO" id="GO:0045814">
    <property type="term" value="P:negative regulation of gene expression, epigenetic"/>
    <property type="evidence" value="ECO:0007669"/>
    <property type="project" value="TreeGrafter"/>
</dbReference>
<dbReference type="InterPro" id="IPR019786">
    <property type="entry name" value="Zinc_finger_PHD-type_CS"/>
</dbReference>
<dbReference type="SUPFAM" id="SSF46689">
    <property type="entry name" value="Homeodomain-like"/>
    <property type="match status" value="1"/>
</dbReference>
<dbReference type="PANTHER" id="PTHR12628">
    <property type="entry name" value="POLYCOMB-LIKE TRANSCRIPTION FACTOR"/>
    <property type="match status" value="1"/>
</dbReference>
<dbReference type="InterPro" id="IPR009057">
    <property type="entry name" value="Homeodomain-like_sf"/>
</dbReference>
<evidence type="ECO:0000256" key="3">
    <source>
        <dbReference type="ARBA" id="ARBA00022723"/>
    </source>
</evidence>
<dbReference type="InterPro" id="IPR013083">
    <property type="entry name" value="Znf_RING/FYVE/PHD"/>
</dbReference>
<keyword evidence="18" id="KW-1185">Reference proteome</keyword>
<evidence type="ECO:0000313" key="17">
    <source>
        <dbReference type="EMBL" id="KAI5348531.1"/>
    </source>
</evidence>
<evidence type="ECO:0000256" key="11">
    <source>
        <dbReference type="PROSITE-ProRule" id="PRU00108"/>
    </source>
</evidence>
<feature type="region of interest" description="Disordered" evidence="14">
    <location>
        <begin position="430"/>
        <end position="499"/>
    </location>
</feature>
<dbReference type="InterPro" id="IPR011011">
    <property type="entry name" value="Znf_FYVE_PHD"/>
</dbReference>